<dbReference type="EMBL" id="JACEIK010002116">
    <property type="protein sequence ID" value="MCD9559245.1"/>
    <property type="molecule type" value="Genomic_DNA"/>
</dbReference>
<name>A0ABS8ULA9_DATST</name>
<proteinExistence type="predicted"/>
<protein>
    <submittedName>
        <fullName evidence="2">Uncharacterized protein</fullName>
    </submittedName>
</protein>
<gene>
    <name evidence="2" type="ORF">HAX54_017105</name>
</gene>
<comment type="caution">
    <text evidence="2">The sequence shown here is derived from an EMBL/GenBank/DDBJ whole genome shotgun (WGS) entry which is preliminary data.</text>
</comment>
<sequence>MFGPASYCRPVKHWRITDPTRETPVQRRIMSTSTQRGKAKALITNSRTQNAESDEDKRIDQIFFRSTRRRIIMSNSRRNDPSMQRFDLRLTPSRMTA</sequence>
<evidence type="ECO:0000313" key="3">
    <source>
        <dbReference type="Proteomes" id="UP000823775"/>
    </source>
</evidence>
<evidence type="ECO:0000256" key="1">
    <source>
        <dbReference type="SAM" id="MobiDB-lite"/>
    </source>
</evidence>
<keyword evidence="3" id="KW-1185">Reference proteome</keyword>
<reference evidence="2 3" key="1">
    <citation type="journal article" date="2021" name="BMC Genomics">
        <title>Datura genome reveals duplications of psychoactive alkaloid biosynthetic genes and high mutation rate following tissue culture.</title>
        <authorList>
            <person name="Rajewski A."/>
            <person name="Carter-House D."/>
            <person name="Stajich J."/>
            <person name="Litt A."/>
        </authorList>
    </citation>
    <scope>NUCLEOTIDE SEQUENCE [LARGE SCALE GENOMIC DNA]</scope>
    <source>
        <strain evidence="2">AR-01</strain>
    </source>
</reference>
<evidence type="ECO:0000313" key="2">
    <source>
        <dbReference type="EMBL" id="MCD9559245.1"/>
    </source>
</evidence>
<accession>A0ABS8ULA9</accession>
<organism evidence="2 3">
    <name type="scientific">Datura stramonium</name>
    <name type="common">Jimsonweed</name>
    <name type="synonym">Common thornapple</name>
    <dbReference type="NCBI Taxonomy" id="4076"/>
    <lineage>
        <taxon>Eukaryota</taxon>
        <taxon>Viridiplantae</taxon>
        <taxon>Streptophyta</taxon>
        <taxon>Embryophyta</taxon>
        <taxon>Tracheophyta</taxon>
        <taxon>Spermatophyta</taxon>
        <taxon>Magnoliopsida</taxon>
        <taxon>eudicotyledons</taxon>
        <taxon>Gunneridae</taxon>
        <taxon>Pentapetalae</taxon>
        <taxon>asterids</taxon>
        <taxon>lamiids</taxon>
        <taxon>Solanales</taxon>
        <taxon>Solanaceae</taxon>
        <taxon>Solanoideae</taxon>
        <taxon>Datureae</taxon>
        <taxon>Datura</taxon>
    </lineage>
</organism>
<dbReference type="Proteomes" id="UP000823775">
    <property type="component" value="Unassembled WGS sequence"/>
</dbReference>
<feature type="region of interest" description="Disordered" evidence="1">
    <location>
        <begin position="28"/>
        <end position="54"/>
    </location>
</feature>